<comment type="caution">
    <text evidence="1">The sequence shown here is derived from an EMBL/GenBank/DDBJ whole genome shotgun (WGS) entry which is preliminary data.</text>
</comment>
<organism evidence="1 2">
    <name type="scientific">Caballeronia hypogeia</name>
    <dbReference type="NCBI Taxonomy" id="1777140"/>
    <lineage>
        <taxon>Bacteria</taxon>
        <taxon>Pseudomonadati</taxon>
        <taxon>Pseudomonadota</taxon>
        <taxon>Betaproteobacteria</taxon>
        <taxon>Burkholderiales</taxon>
        <taxon>Burkholderiaceae</taxon>
        <taxon>Caballeronia</taxon>
    </lineage>
</organism>
<evidence type="ECO:0000313" key="2">
    <source>
        <dbReference type="Proteomes" id="UP000054851"/>
    </source>
</evidence>
<protein>
    <submittedName>
        <fullName evidence="1">Uncharacterized protein</fullName>
    </submittedName>
</protein>
<keyword evidence="2" id="KW-1185">Reference proteome</keyword>
<dbReference type="AlphaFoldDB" id="A0A157ZA20"/>
<dbReference type="Proteomes" id="UP000054851">
    <property type="component" value="Unassembled WGS sequence"/>
</dbReference>
<accession>A0A157ZA20</accession>
<evidence type="ECO:0000313" key="1">
    <source>
        <dbReference type="EMBL" id="SAK42386.1"/>
    </source>
</evidence>
<name>A0A157ZA20_9BURK</name>
<reference evidence="1" key="1">
    <citation type="submission" date="2016-01" db="EMBL/GenBank/DDBJ databases">
        <authorList>
            <person name="Peeters C."/>
        </authorList>
    </citation>
    <scope>NUCLEOTIDE SEQUENCE</scope>
    <source>
        <strain evidence="1">LMG 29322</strain>
    </source>
</reference>
<dbReference type="EMBL" id="FCOA02000001">
    <property type="protein sequence ID" value="SAK42386.1"/>
    <property type="molecule type" value="Genomic_DNA"/>
</dbReference>
<proteinExistence type="predicted"/>
<gene>
    <name evidence="1" type="ORF">AWB79_00572</name>
</gene>
<sequence>MTTIAITVPIAIARTIDIDLWAATDAHRAHEKKPAKGGSCPTGYFW</sequence>